<evidence type="ECO:0000313" key="7">
    <source>
        <dbReference type="Proteomes" id="UP001589890"/>
    </source>
</evidence>
<comment type="caution">
    <text evidence="6">The sequence shown here is derived from an EMBL/GenBank/DDBJ whole genome shotgun (WGS) entry which is preliminary data.</text>
</comment>
<dbReference type="PANTHER" id="PTHR30055">
    <property type="entry name" value="HTH-TYPE TRANSCRIPTIONAL REGULATOR RUTR"/>
    <property type="match status" value="1"/>
</dbReference>
<dbReference type="PANTHER" id="PTHR30055:SF234">
    <property type="entry name" value="HTH-TYPE TRANSCRIPTIONAL REGULATOR BETI"/>
    <property type="match status" value="1"/>
</dbReference>
<proteinExistence type="predicted"/>
<dbReference type="EMBL" id="JBHLTC010000028">
    <property type="protein sequence ID" value="MFC0626575.1"/>
    <property type="molecule type" value="Genomic_DNA"/>
</dbReference>
<dbReference type="SUPFAM" id="SSF46689">
    <property type="entry name" value="Homeodomain-like"/>
    <property type="match status" value="1"/>
</dbReference>
<evidence type="ECO:0000256" key="4">
    <source>
        <dbReference type="PROSITE-ProRule" id="PRU00335"/>
    </source>
</evidence>
<dbReference type="Proteomes" id="UP001589890">
    <property type="component" value="Unassembled WGS sequence"/>
</dbReference>
<feature type="domain" description="HTH tetR-type" evidence="5">
    <location>
        <begin position="18"/>
        <end position="78"/>
    </location>
</feature>
<organism evidence="6 7">
    <name type="scientific">Kribbella deserti</name>
    <dbReference type="NCBI Taxonomy" id="1926257"/>
    <lineage>
        <taxon>Bacteria</taxon>
        <taxon>Bacillati</taxon>
        <taxon>Actinomycetota</taxon>
        <taxon>Actinomycetes</taxon>
        <taxon>Propionibacteriales</taxon>
        <taxon>Kribbellaceae</taxon>
        <taxon>Kribbella</taxon>
    </lineage>
</organism>
<dbReference type="PROSITE" id="PS50977">
    <property type="entry name" value="HTH_TETR_2"/>
    <property type="match status" value="1"/>
</dbReference>
<dbReference type="RefSeq" id="WP_380050351.1">
    <property type="nucleotide sequence ID" value="NZ_JBHLTC010000028.1"/>
</dbReference>
<evidence type="ECO:0000313" key="6">
    <source>
        <dbReference type="EMBL" id="MFC0626575.1"/>
    </source>
</evidence>
<reference evidence="6 7" key="1">
    <citation type="submission" date="2024-09" db="EMBL/GenBank/DDBJ databases">
        <authorList>
            <person name="Sun Q."/>
            <person name="Mori K."/>
        </authorList>
    </citation>
    <scope>NUCLEOTIDE SEQUENCE [LARGE SCALE GENOMIC DNA]</scope>
    <source>
        <strain evidence="6 7">CGMCC 1.15906</strain>
    </source>
</reference>
<protein>
    <submittedName>
        <fullName evidence="6">TetR/AcrR family transcriptional regulator</fullName>
    </submittedName>
</protein>
<evidence type="ECO:0000256" key="3">
    <source>
        <dbReference type="ARBA" id="ARBA00023163"/>
    </source>
</evidence>
<evidence type="ECO:0000256" key="1">
    <source>
        <dbReference type="ARBA" id="ARBA00023015"/>
    </source>
</evidence>
<keyword evidence="2 4" id="KW-0238">DNA-binding</keyword>
<dbReference type="Gene3D" id="1.10.357.10">
    <property type="entry name" value="Tetracycline Repressor, domain 2"/>
    <property type="match status" value="1"/>
</dbReference>
<dbReference type="InterPro" id="IPR009057">
    <property type="entry name" value="Homeodomain-like_sf"/>
</dbReference>
<keyword evidence="7" id="KW-1185">Reference proteome</keyword>
<dbReference type="InterPro" id="IPR001647">
    <property type="entry name" value="HTH_TetR"/>
</dbReference>
<keyword evidence="1" id="KW-0805">Transcription regulation</keyword>
<keyword evidence="3" id="KW-0804">Transcription</keyword>
<feature type="DNA-binding region" description="H-T-H motif" evidence="4">
    <location>
        <begin position="41"/>
        <end position="60"/>
    </location>
</feature>
<gene>
    <name evidence="6" type="ORF">ACFFGN_21025</name>
</gene>
<dbReference type="InterPro" id="IPR050109">
    <property type="entry name" value="HTH-type_TetR-like_transc_reg"/>
</dbReference>
<evidence type="ECO:0000259" key="5">
    <source>
        <dbReference type="PROSITE" id="PS50977"/>
    </source>
</evidence>
<dbReference type="PRINTS" id="PR00455">
    <property type="entry name" value="HTHTETR"/>
</dbReference>
<evidence type="ECO:0000256" key="2">
    <source>
        <dbReference type="ARBA" id="ARBA00023125"/>
    </source>
</evidence>
<name>A0ABV6QPW6_9ACTN</name>
<dbReference type="Pfam" id="PF00440">
    <property type="entry name" value="TetR_N"/>
    <property type="match status" value="1"/>
</dbReference>
<accession>A0ABV6QPW6</accession>
<sequence length="209" mass="22404">MTDRVGTSDSGGSGAGGGSARERLLVAAIEYFAAHGIGDASLRTIATGVGTSHRMLIYHFGSRDGLLAEVVRVVEGQQRDTLARLTASLDVPLLEQSKQFWNEVVEATLIYGPLFFELSAQAMQRKPHTDGLRADLIHVWLPPLTELLIRAGIPAAEAPTYARLSLAAARGLLFDLLLTGERVEVDQASTLLNTLMLTATTTSLHKTAP</sequence>